<name>A0A8J2JPX8_9HEXA</name>
<proteinExistence type="predicted"/>
<gene>
    <name evidence="1" type="ORF">AFUS01_LOCUS2439</name>
</gene>
<comment type="caution">
    <text evidence="1">The sequence shown here is derived from an EMBL/GenBank/DDBJ whole genome shotgun (WGS) entry which is preliminary data.</text>
</comment>
<reference evidence="1" key="1">
    <citation type="submission" date="2021-06" db="EMBL/GenBank/DDBJ databases">
        <authorList>
            <person name="Hodson N. C."/>
            <person name="Mongue J. A."/>
            <person name="Jaron S. K."/>
        </authorList>
    </citation>
    <scope>NUCLEOTIDE SEQUENCE</scope>
</reference>
<dbReference type="Proteomes" id="UP000708208">
    <property type="component" value="Unassembled WGS sequence"/>
</dbReference>
<keyword evidence="2" id="KW-1185">Reference proteome</keyword>
<evidence type="ECO:0000313" key="1">
    <source>
        <dbReference type="EMBL" id="CAG7676875.1"/>
    </source>
</evidence>
<sequence>MKSSLFVEAYFHLVLDQASNRILRSSLVIEHKRTLPKVFVVIVLIYWIFHTG</sequence>
<protein>
    <submittedName>
        <fullName evidence="1">Uncharacterized protein</fullName>
    </submittedName>
</protein>
<dbReference type="EMBL" id="CAJVCH010013943">
    <property type="protein sequence ID" value="CAG7676875.1"/>
    <property type="molecule type" value="Genomic_DNA"/>
</dbReference>
<dbReference type="AlphaFoldDB" id="A0A8J2JPX8"/>
<evidence type="ECO:0000313" key="2">
    <source>
        <dbReference type="Proteomes" id="UP000708208"/>
    </source>
</evidence>
<feature type="non-terminal residue" evidence="1">
    <location>
        <position position="52"/>
    </location>
</feature>
<organism evidence="1 2">
    <name type="scientific">Allacma fusca</name>
    <dbReference type="NCBI Taxonomy" id="39272"/>
    <lineage>
        <taxon>Eukaryota</taxon>
        <taxon>Metazoa</taxon>
        <taxon>Ecdysozoa</taxon>
        <taxon>Arthropoda</taxon>
        <taxon>Hexapoda</taxon>
        <taxon>Collembola</taxon>
        <taxon>Symphypleona</taxon>
        <taxon>Sminthuridae</taxon>
        <taxon>Allacma</taxon>
    </lineage>
</organism>
<accession>A0A8J2JPX8</accession>